<organism evidence="21 22">
    <name type="scientific">Bacillus aerolatus</name>
    <dbReference type="NCBI Taxonomy" id="2653354"/>
    <lineage>
        <taxon>Bacteria</taxon>
        <taxon>Bacillati</taxon>
        <taxon>Bacillota</taxon>
        <taxon>Bacilli</taxon>
        <taxon>Bacillales</taxon>
        <taxon>Bacillaceae</taxon>
        <taxon>Bacillus</taxon>
    </lineage>
</organism>
<dbReference type="Gene3D" id="3.40.50.720">
    <property type="entry name" value="NAD(P)-binding Rossmann-like Domain"/>
    <property type="match status" value="1"/>
</dbReference>
<dbReference type="InterPro" id="IPR005762">
    <property type="entry name" value="MurD"/>
</dbReference>
<dbReference type="Gene3D" id="3.90.190.20">
    <property type="entry name" value="Mur ligase, C-terminal domain"/>
    <property type="match status" value="1"/>
</dbReference>
<evidence type="ECO:0000256" key="11">
    <source>
        <dbReference type="ARBA" id="ARBA00022960"/>
    </source>
</evidence>
<evidence type="ECO:0000256" key="2">
    <source>
        <dbReference type="ARBA" id="ARBA00004496"/>
    </source>
</evidence>
<dbReference type="EC" id="6.3.2.9" evidence="5 17"/>
<feature type="binding site" evidence="17">
    <location>
        <begin position="119"/>
        <end position="125"/>
    </location>
    <ligand>
        <name>ATP</name>
        <dbReference type="ChEBI" id="CHEBI:30616"/>
    </ligand>
</feature>
<dbReference type="SUPFAM" id="SSF53623">
    <property type="entry name" value="MurD-like peptide ligases, catalytic domain"/>
    <property type="match status" value="1"/>
</dbReference>
<evidence type="ECO:0000256" key="7">
    <source>
        <dbReference type="ARBA" id="ARBA00022490"/>
    </source>
</evidence>
<evidence type="ECO:0000256" key="16">
    <source>
        <dbReference type="ARBA" id="ARBA00047632"/>
    </source>
</evidence>
<comment type="pathway">
    <text evidence="3 17 18">Cell wall biogenesis; peptidoglycan biosynthesis.</text>
</comment>
<evidence type="ECO:0000256" key="1">
    <source>
        <dbReference type="ARBA" id="ARBA00002734"/>
    </source>
</evidence>
<dbReference type="InterPro" id="IPR013221">
    <property type="entry name" value="Mur_ligase_cen"/>
</dbReference>
<comment type="function">
    <text evidence="1 17 18">Cell wall formation. Catalyzes the addition of glutamate to the nucleotide precursor UDP-N-acetylmuramoyl-L-alanine (UMA).</text>
</comment>
<accession>A0A6I1FHV1</accession>
<dbReference type="HAMAP" id="MF_00639">
    <property type="entry name" value="MurD"/>
    <property type="match status" value="1"/>
</dbReference>
<keyword evidence="13 17" id="KW-0961">Cell wall biogenesis/degradation</keyword>
<evidence type="ECO:0000256" key="6">
    <source>
        <dbReference type="ARBA" id="ARBA00015655"/>
    </source>
</evidence>
<dbReference type="PANTHER" id="PTHR43692">
    <property type="entry name" value="UDP-N-ACETYLMURAMOYLALANINE--D-GLUTAMATE LIGASE"/>
    <property type="match status" value="1"/>
</dbReference>
<reference evidence="21 22" key="1">
    <citation type="submission" date="2019-10" db="EMBL/GenBank/DDBJ databases">
        <title>Bacillus aerolatum sp. nov., isolated from bioaerosol of sport playgrounds.</title>
        <authorList>
            <person name="Chen P."/>
            <person name="Zhang G."/>
        </authorList>
    </citation>
    <scope>NUCLEOTIDE SEQUENCE [LARGE SCALE GENOMIC DNA]</scope>
    <source>
        <strain evidence="21 22">CX253</strain>
    </source>
</reference>
<dbReference type="GO" id="GO:0051301">
    <property type="term" value="P:cell division"/>
    <property type="evidence" value="ECO:0007669"/>
    <property type="project" value="UniProtKB-KW"/>
</dbReference>
<evidence type="ECO:0000256" key="8">
    <source>
        <dbReference type="ARBA" id="ARBA00022598"/>
    </source>
</evidence>
<dbReference type="Pfam" id="PF08245">
    <property type="entry name" value="Mur_ligase_M"/>
    <property type="match status" value="1"/>
</dbReference>
<evidence type="ECO:0000256" key="17">
    <source>
        <dbReference type="HAMAP-Rule" id="MF_00639"/>
    </source>
</evidence>
<proteinExistence type="inferred from homology"/>
<dbReference type="NCBIfam" id="TIGR01087">
    <property type="entry name" value="murD"/>
    <property type="match status" value="1"/>
</dbReference>
<keyword evidence="10 17" id="KW-0067">ATP-binding</keyword>
<comment type="similarity">
    <text evidence="4 17">Belongs to the MurCDEF family.</text>
</comment>
<sequence length="450" mass="48752">MKTITDFQHKKVLVLGLAKSGVSAALLLHKLGAFVTVNDRKPLNENPEAQHLLEQGIKVICGSHPIELLDEGFEVIVKNPGIPYHNPLVIGAAAKGMPVLTEVELAYLISEAPLIGITGTNGKTTTTTLIYEMFKADAKKAVLAGNIGQVASEVVQTAEAEDHVIIELSSFQLLGIDKFRPHIAIITNLYEAHLDYHGTKSEYAKAKLNITKNQTEEDFFIVNADQEPLMKLAGTSKAAIIPFSAKEIKQNGAYVESGNIFFRGEKVIALAEVALPGAHNLENILAAVSAVKLADVSNEAIQQVLSTFSGVKHRTQFVCEWNGRKFYNDSKATNTLATKSALDAFNEPTILLAGGLDRGNGFDDLIPYMKNVKALITFGETAEKLAETAGRAGVDMVVKTENMQQAVKAAYDSSAEGDVILLSPACASWDQYKTFEQRGDIFIEAVHTLK</sequence>
<dbReference type="GO" id="GO:0008764">
    <property type="term" value="F:UDP-N-acetylmuramoylalanine-D-glutamate ligase activity"/>
    <property type="evidence" value="ECO:0007669"/>
    <property type="project" value="UniProtKB-UniRule"/>
</dbReference>
<name>A0A6I1FHV1_9BACI</name>
<dbReference type="GO" id="GO:0005524">
    <property type="term" value="F:ATP binding"/>
    <property type="evidence" value="ECO:0007669"/>
    <property type="project" value="UniProtKB-UniRule"/>
</dbReference>
<dbReference type="UniPathway" id="UPA00219"/>
<keyword evidence="8 17" id="KW-0436">Ligase</keyword>
<evidence type="ECO:0000259" key="19">
    <source>
        <dbReference type="Pfam" id="PF02875"/>
    </source>
</evidence>
<evidence type="ECO:0000256" key="14">
    <source>
        <dbReference type="ARBA" id="ARBA00030398"/>
    </source>
</evidence>
<keyword evidence="22" id="KW-1185">Reference proteome</keyword>
<comment type="subcellular location">
    <subcellularLocation>
        <location evidence="2 17 18">Cytoplasm</location>
    </subcellularLocation>
</comment>
<evidence type="ECO:0000259" key="20">
    <source>
        <dbReference type="Pfam" id="PF08245"/>
    </source>
</evidence>
<keyword evidence="17 18" id="KW-0131">Cell cycle</keyword>
<dbReference type="GO" id="GO:0005737">
    <property type="term" value="C:cytoplasm"/>
    <property type="evidence" value="ECO:0007669"/>
    <property type="project" value="UniProtKB-SubCell"/>
</dbReference>
<dbReference type="Proteomes" id="UP000429595">
    <property type="component" value="Unassembled WGS sequence"/>
</dbReference>
<dbReference type="RefSeq" id="WP_152149957.1">
    <property type="nucleotide sequence ID" value="NZ_WEIO01000002.1"/>
</dbReference>
<dbReference type="InterPro" id="IPR004101">
    <property type="entry name" value="Mur_ligase_C"/>
</dbReference>
<evidence type="ECO:0000256" key="9">
    <source>
        <dbReference type="ARBA" id="ARBA00022741"/>
    </source>
</evidence>
<evidence type="ECO:0000256" key="10">
    <source>
        <dbReference type="ARBA" id="ARBA00022840"/>
    </source>
</evidence>
<keyword evidence="11 17" id="KW-0133">Cell shape</keyword>
<evidence type="ECO:0000256" key="18">
    <source>
        <dbReference type="RuleBase" id="RU003664"/>
    </source>
</evidence>
<evidence type="ECO:0000256" key="4">
    <source>
        <dbReference type="ARBA" id="ARBA00010416"/>
    </source>
</evidence>
<dbReference type="GO" id="GO:0071555">
    <property type="term" value="P:cell wall organization"/>
    <property type="evidence" value="ECO:0007669"/>
    <property type="project" value="UniProtKB-KW"/>
</dbReference>
<evidence type="ECO:0000313" key="21">
    <source>
        <dbReference type="EMBL" id="KAB7707970.1"/>
    </source>
</evidence>
<dbReference type="SUPFAM" id="SSF51984">
    <property type="entry name" value="MurCD N-terminal domain"/>
    <property type="match status" value="1"/>
</dbReference>
<keyword evidence="9 17" id="KW-0547">Nucleotide-binding</keyword>
<dbReference type="AlphaFoldDB" id="A0A6I1FHV1"/>
<dbReference type="PANTHER" id="PTHR43692:SF1">
    <property type="entry name" value="UDP-N-ACETYLMURAMOYLALANINE--D-GLUTAMATE LIGASE"/>
    <property type="match status" value="1"/>
</dbReference>
<evidence type="ECO:0000313" key="22">
    <source>
        <dbReference type="Proteomes" id="UP000429595"/>
    </source>
</evidence>
<evidence type="ECO:0000256" key="15">
    <source>
        <dbReference type="ARBA" id="ARBA00032324"/>
    </source>
</evidence>
<evidence type="ECO:0000256" key="5">
    <source>
        <dbReference type="ARBA" id="ARBA00012212"/>
    </source>
</evidence>
<keyword evidence="7 17" id="KW-0963">Cytoplasm</keyword>
<comment type="caution">
    <text evidence="21">The sequence shown here is derived from an EMBL/GenBank/DDBJ whole genome shotgun (WGS) entry which is preliminary data.</text>
</comment>
<comment type="catalytic activity">
    <reaction evidence="16 17 18">
        <text>UDP-N-acetyl-alpha-D-muramoyl-L-alanine + D-glutamate + ATP = UDP-N-acetyl-alpha-D-muramoyl-L-alanyl-D-glutamate + ADP + phosphate + H(+)</text>
        <dbReference type="Rhea" id="RHEA:16429"/>
        <dbReference type="ChEBI" id="CHEBI:15378"/>
        <dbReference type="ChEBI" id="CHEBI:29986"/>
        <dbReference type="ChEBI" id="CHEBI:30616"/>
        <dbReference type="ChEBI" id="CHEBI:43474"/>
        <dbReference type="ChEBI" id="CHEBI:83898"/>
        <dbReference type="ChEBI" id="CHEBI:83900"/>
        <dbReference type="ChEBI" id="CHEBI:456216"/>
        <dbReference type="EC" id="6.3.2.9"/>
    </reaction>
</comment>
<gene>
    <name evidence="17" type="primary">murD</name>
    <name evidence="21" type="ORF">F9802_04445</name>
</gene>
<evidence type="ECO:0000256" key="12">
    <source>
        <dbReference type="ARBA" id="ARBA00022984"/>
    </source>
</evidence>
<dbReference type="Pfam" id="PF02875">
    <property type="entry name" value="Mur_ligase_C"/>
    <property type="match status" value="1"/>
</dbReference>
<dbReference type="EMBL" id="WEIO01000002">
    <property type="protein sequence ID" value="KAB7707970.1"/>
    <property type="molecule type" value="Genomic_DNA"/>
</dbReference>
<keyword evidence="17 18" id="KW-0132">Cell division</keyword>
<dbReference type="GO" id="GO:0009252">
    <property type="term" value="P:peptidoglycan biosynthetic process"/>
    <property type="evidence" value="ECO:0007669"/>
    <property type="project" value="UniProtKB-UniRule"/>
</dbReference>
<dbReference type="InterPro" id="IPR036615">
    <property type="entry name" value="Mur_ligase_C_dom_sf"/>
</dbReference>
<dbReference type="InterPro" id="IPR036565">
    <property type="entry name" value="Mur-like_cat_sf"/>
</dbReference>
<dbReference type="Gene3D" id="3.40.1190.10">
    <property type="entry name" value="Mur-like, catalytic domain"/>
    <property type="match status" value="1"/>
</dbReference>
<dbReference type="GO" id="GO:0008360">
    <property type="term" value="P:regulation of cell shape"/>
    <property type="evidence" value="ECO:0007669"/>
    <property type="project" value="UniProtKB-KW"/>
</dbReference>
<dbReference type="Pfam" id="PF21799">
    <property type="entry name" value="MurD-like_N"/>
    <property type="match status" value="1"/>
</dbReference>
<feature type="domain" description="Mur ligase central" evidence="20">
    <location>
        <begin position="117"/>
        <end position="290"/>
    </location>
</feature>
<keyword evidence="12 17" id="KW-0573">Peptidoglycan synthesis</keyword>
<dbReference type="SUPFAM" id="SSF53244">
    <property type="entry name" value="MurD-like peptide ligases, peptide-binding domain"/>
    <property type="match status" value="1"/>
</dbReference>
<evidence type="ECO:0000256" key="3">
    <source>
        <dbReference type="ARBA" id="ARBA00004752"/>
    </source>
</evidence>
<feature type="domain" description="Mur ligase C-terminal" evidence="19">
    <location>
        <begin position="313"/>
        <end position="426"/>
    </location>
</feature>
<evidence type="ECO:0000256" key="13">
    <source>
        <dbReference type="ARBA" id="ARBA00023316"/>
    </source>
</evidence>
<protein>
    <recommendedName>
        <fullName evidence="6 17">UDP-N-acetylmuramoylalanine--D-glutamate ligase</fullName>
        <ecNumber evidence="5 17">6.3.2.9</ecNumber>
    </recommendedName>
    <alternativeName>
        <fullName evidence="15 17">D-glutamic acid-adding enzyme</fullName>
    </alternativeName>
    <alternativeName>
        <fullName evidence="14 17">UDP-N-acetylmuramoyl-L-alanyl-D-glutamate synthetase</fullName>
    </alternativeName>
</protein>